<dbReference type="EMBL" id="CADEAL010002324">
    <property type="protein sequence ID" value="CAB1439717.1"/>
    <property type="molecule type" value="Genomic_DNA"/>
</dbReference>
<comment type="caution">
    <text evidence="1">The sequence shown here is derived from an EMBL/GenBank/DDBJ whole genome shotgun (WGS) entry which is preliminary data.</text>
</comment>
<organism evidence="1 2">
    <name type="scientific">Pleuronectes platessa</name>
    <name type="common">European plaice</name>
    <dbReference type="NCBI Taxonomy" id="8262"/>
    <lineage>
        <taxon>Eukaryota</taxon>
        <taxon>Metazoa</taxon>
        <taxon>Chordata</taxon>
        <taxon>Craniata</taxon>
        <taxon>Vertebrata</taxon>
        <taxon>Euteleostomi</taxon>
        <taxon>Actinopterygii</taxon>
        <taxon>Neopterygii</taxon>
        <taxon>Teleostei</taxon>
        <taxon>Neoteleostei</taxon>
        <taxon>Acanthomorphata</taxon>
        <taxon>Carangaria</taxon>
        <taxon>Pleuronectiformes</taxon>
        <taxon>Pleuronectoidei</taxon>
        <taxon>Pleuronectidae</taxon>
        <taxon>Pleuronectes</taxon>
    </lineage>
</organism>
<dbReference type="AlphaFoldDB" id="A0A9N7UZ24"/>
<proteinExistence type="predicted"/>
<reference evidence="1" key="1">
    <citation type="submission" date="2020-03" db="EMBL/GenBank/DDBJ databases">
        <authorList>
            <person name="Weist P."/>
        </authorList>
    </citation>
    <scope>NUCLEOTIDE SEQUENCE</scope>
</reference>
<protein>
    <submittedName>
        <fullName evidence="1">Uncharacterized protein</fullName>
    </submittedName>
</protein>
<keyword evidence="2" id="KW-1185">Reference proteome</keyword>
<name>A0A9N7UZ24_PLEPL</name>
<sequence>MLVPVECNRVSKWVRVPQAEDKYNYSQFLQAGSASLSLKDSSNVEVDSDIFDELLKSSGVSFRAEECDGSNAEV</sequence>
<evidence type="ECO:0000313" key="1">
    <source>
        <dbReference type="EMBL" id="CAB1439717.1"/>
    </source>
</evidence>
<gene>
    <name evidence="1" type="ORF">PLEPLA_LOCUS27489</name>
</gene>
<accession>A0A9N7UZ24</accession>
<evidence type="ECO:0000313" key="2">
    <source>
        <dbReference type="Proteomes" id="UP001153269"/>
    </source>
</evidence>
<dbReference type="Proteomes" id="UP001153269">
    <property type="component" value="Unassembled WGS sequence"/>
</dbReference>